<dbReference type="STRING" id="1526571.AT746_04165"/>
<protein>
    <recommendedName>
        <fullName evidence="1">Signal transduction histidine kinase internal region domain-containing protein</fullName>
    </recommendedName>
</protein>
<proteinExistence type="predicted"/>
<dbReference type="AlphaFoldDB" id="A0A0U2PKZ8"/>
<dbReference type="KEGG" id="lal:AT746_04165"/>
<dbReference type="GO" id="GO:0016020">
    <property type="term" value="C:membrane"/>
    <property type="evidence" value="ECO:0007669"/>
    <property type="project" value="InterPro"/>
</dbReference>
<accession>A0A0U2PKZ8</accession>
<gene>
    <name evidence="2" type="ORF">AT746_04165</name>
</gene>
<dbReference type="Proteomes" id="UP000068447">
    <property type="component" value="Chromosome"/>
</dbReference>
<dbReference type="PANTHER" id="PTHR34220:SF7">
    <property type="entry name" value="SENSOR HISTIDINE KINASE YPDA"/>
    <property type="match status" value="1"/>
</dbReference>
<evidence type="ECO:0000313" key="2">
    <source>
        <dbReference type="EMBL" id="ALT00318.1"/>
    </source>
</evidence>
<sequence length="261" mass="30400">MIAWFELGSITSEKLLESWSLLFERSAWHFDLLTYIAVVSIGYITQYYDKARKEEARSESLLRQLVQLELQSLKSQLNPHFLFNTLNTIASLIRLDEKDKAVRALSELSLMLRKVLENQSNQLISLAQEMEFIQSYLTIQQMRFENKLETRVEVNPECLEMDVPFMLLQPLVENAVQHGSQLESDKNRLSLQVWCQPGELHVKLTNKVPENDEHHGFGIGLKNCRERLNKLYDQTYQLRLTELDNGYFETYLILPAGGEDD</sequence>
<dbReference type="InterPro" id="IPR036890">
    <property type="entry name" value="HATPase_C_sf"/>
</dbReference>
<dbReference type="PANTHER" id="PTHR34220">
    <property type="entry name" value="SENSOR HISTIDINE KINASE YPDA"/>
    <property type="match status" value="1"/>
</dbReference>
<dbReference type="EMBL" id="CP013650">
    <property type="protein sequence ID" value="ALT00318.1"/>
    <property type="molecule type" value="Genomic_DNA"/>
</dbReference>
<dbReference type="InterPro" id="IPR050640">
    <property type="entry name" value="Bact_2-comp_sensor_kinase"/>
</dbReference>
<organism evidence="2 3">
    <name type="scientific">Lacimicrobium alkaliphilum</name>
    <dbReference type="NCBI Taxonomy" id="1526571"/>
    <lineage>
        <taxon>Bacteria</taxon>
        <taxon>Pseudomonadati</taxon>
        <taxon>Pseudomonadota</taxon>
        <taxon>Gammaproteobacteria</taxon>
        <taxon>Alteromonadales</taxon>
        <taxon>Alteromonadaceae</taxon>
        <taxon>Lacimicrobium</taxon>
    </lineage>
</organism>
<dbReference type="GO" id="GO:0000155">
    <property type="term" value="F:phosphorelay sensor kinase activity"/>
    <property type="evidence" value="ECO:0007669"/>
    <property type="project" value="InterPro"/>
</dbReference>
<dbReference type="InterPro" id="IPR010559">
    <property type="entry name" value="Sig_transdc_His_kin_internal"/>
</dbReference>
<name>A0A0U2PKZ8_9ALTE</name>
<feature type="domain" description="Signal transduction histidine kinase internal region" evidence="1">
    <location>
        <begin position="69"/>
        <end position="148"/>
    </location>
</feature>
<dbReference type="Gene3D" id="3.30.565.10">
    <property type="entry name" value="Histidine kinase-like ATPase, C-terminal domain"/>
    <property type="match status" value="1"/>
</dbReference>
<evidence type="ECO:0000313" key="3">
    <source>
        <dbReference type="Proteomes" id="UP000068447"/>
    </source>
</evidence>
<dbReference type="Pfam" id="PF06580">
    <property type="entry name" value="His_kinase"/>
    <property type="match status" value="1"/>
</dbReference>
<keyword evidence="3" id="KW-1185">Reference proteome</keyword>
<dbReference type="SUPFAM" id="SSF55874">
    <property type="entry name" value="ATPase domain of HSP90 chaperone/DNA topoisomerase II/histidine kinase"/>
    <property type="match status" value="1"/>
</dbReference>
<reference evidence="2 3" key="1">
    <citation type="submission" date="2015-12" db="EMBL/GenBank/DDBJ databases">
        <title>Complete genome of Lacimicrobium alkaliphilum KCTC 32984.</title>
        <authorList>
            <person name="Kim S.-G."/>
            <person name="Lee Y.-J."/>
        </authorList>
    </citation>
    <scope>NUCLEOTIDE SEQUENCE [LARGE SCALE GENOMIC DNA]</scope>
    <source>
        <strain evidence="2 3">YelD216</strain>
    </source>
</reference>
<evidence type="ECO:0000259" key="1">
    <source>
        <dbReference type="Pfam" id="PF06580"/>
    </source>
</evidence>